<organism evidence="2 3">
    <name type="scientific">Trichinella britovi</name>
    <name type="common">Parasitic roundworm</name>
    <dbReference type="NCBI Taxonomy" id="45882"/>
    <lineage>
        <taxon>Eukaryota</taxon>
        <taxon>Metazoa</taxon>
        <taxon>Ecdysozoa</taxon>
        <taxon>Nematoda</taxon>
        <taxon>Enoplea</taxon>
        <taxon>Dorylaimia</taxon>
        <taxon>Trichinellida</taxon>
        <taxon>Trichinellidae</taxon>
        <taxon>Trichinella</taxon>
    </lineage>
</organism>
<reference evidence="2 3" key="1">
    <citation type="submission" date="2015-01" db="EMBL/GenBank/DDBJ databases">
        <title>Evolution of Trichinella species and genotypes.</title>
        <authorList>
            <person name="Korhonen P.K."/>
            <person name="Edoardo P."/>
            <person name="Giuseppe L.R."/>
            <person name="Gasser R.B."/>
        </authorList>
    </citation>
    <scope>NUCLEOTIDE SEQUENCE [LARGE SCALE GENOMIC DNA]</scope>
    <source>
        <strain evidence="2">ISS120</strain>
    </source>
</reference>
<feature type="transmembrane region" description="Helical" evidence="1">
    <location>
        <begin position="6"/>
        <end position="24"/>
    </location>
</feature>
<gene>
    <name evidence="2" type="ORF">T03_7053</name>
</gene>
<keyword evidence="1" id="KW-0472">Membrane</keyword>
<comment type="caution">
    <text evidence="2">The sequence shown here is derived from an EMBL/GenBank/DDBJ whole genome shotgun (WGS) entry which is preliminary data.</text>
</comment>
<evidence type="ECO:0000256" key="1">
    <source>
        <dbReference type="SAM" id="Phobius"/>
    </source>
</evidence>
<dbReference type="Proteomes" id="UP000054653">
    <property type="component" value="Unassembled WGS sequence"/>
</dbReference>
<dbReference type="EMBL" id="JYDI01005367">
    <property type="protein sequence ID" value="KRY04842.1"/>
    <property type="molecule type" value="Genomic_DNA"/>
</dbReference>
<keyword evidence="1" id="KW-1133">Transmembrane helix</keyword>
<proteinExistence type="predicted"/>
<keyword evidence="3" id="KW-1185">Reference proteome</keyword>
<protein>
    <submittedName>
        <fullName evidence="2">Uncharacterized protein</fullName>
    </submittedName>
</protein>
<sequence>MFSYFVFNSFTSEFLYFVALANLFKTFMDFFL</sequence>
<dbReference type="AlphaFoldDB" id="A0A0V0YYH5"/>
<keyword evidence="1" id="KW-0812">Transmembrane</keyword>
<name>A0A0V0YYH5_TRIBR</name>
<accession>A0A0V0YYH5</accession>
<evidence type="ECO:0000313" key="3">
    <source>
        <dbReference type="Proteomes" id="UP000054653"/>
    </source>
</evidence>
<evidence type="ECO:0000313" key="2">
    <source>
        <dbReference type="EMBL" id="KRY04842.1"/>
    </source>
</evidence>